<keyword evidence="3 10" id="KW-0812">Transmembrane</keyword>
<evidence type="ECO:0000313" key="11">
    <source>
        <dbReference type="EMBL" id="KAK4213840.1"/>
    </source>
</evidence>
<dbReference type="PANTHER" id="PTHR33365:SF4">
    <property type="entry name" value="CYCLOCHLOROTINE BIOSYNTHESIS PROTEIN O"/>
    <property type="match status" value="1"/>
</dbReference>
<evidence type="ECO:0000313" key="12">
    <source>
        <dbReference type="Proteomes" id="UP001301769"/>
    </source>
</evidence>
<evidence type="ECO:0000256" key="2">
    <source>
        <dbReference type="ARBA" id="ARBA00004685"/>
    </source>
</evidence>
<dbReference type="Pfam" id="PF11807">
    <property type="entry name" value="UstYa"/>
    <property type="match status" value="1"/>
</dbReference>
<comment type="similarity">
    <text evidence="8">Belongs to the ustYa family.</text>
</comment>
<accession>A0AAN6Y8E7</accession>
<dbReference type="Proteomes" id="UP001301769">
    <property type="component" value="Unassembled WGS sequence"/>
</dbReference>
<dbReference type="InterPro" id="IPR021765">
    <property type="entry name" value="UstYa-like"/>
</dbReference>
<dbReference type="GO" id="GO:0043386">
    <property type="term" value="P:mycotoxin biosynthetic process"/>
    <property type="evidence" value="ECO:0007669"/>
    <property type="project" value="InterPro"/>
</dbReference>
<dbReference type="PANTHER" id="PTHR33365">
    <property type="entry name" value="YALI0B05434P"/>
    <property type="match status" value="1"/>
</dbReference>
<evidence type="ECO:0000256" key="5">
    <source>
        <dbReference type="ARBA" id="ARBA00023026"/>
    </source>
</evidence>
<evidence type="ECO:0000256" key="4">
    <source>
        <dbReference type="ARBA" id="ARBA00022989"/>
    </source>
</evidence>
<comment type="pathway">
    <text evidence="2">Mycotoxin biosynthesis.</text>
</comment>
<evidence type="ECO:0000256" key="8">
    <source>
        <dbReference type="ARBA" id="ARBA00035112"/>
    </source>
</evidence>
<comment type="subcellular location">
    <subcellularLocation>
        <location evidence="1">Membrane</location>
        <topology evidence="1">Single-pass membrane protein</topology>
    </subcellularLocation>
</comment>
<evidence type="ECO:0000256" key="9">
    <source>
        <dbReference type="SAM" id="MobiDB-lite"/>
    </source>
</evidence>
<proteinExistence type="inferred from homology"/>
<keyword evidence="6 10" id="KW-0472">Membrane</keyword>
<dbReference type="GO" id="GO:0016020">
    <property type="term" value="C:membrane"/>
    <property type="evidence" value="ECO:0007669"/>
    <property type="project" value="UniProtKB-SubCell"/>
</dbReference>
<evidence type="ECO:0000256" key="3">
    <source>
        <dbReference type="ARBA" id="ARBA00022692"/>
    </source>
</evidence>
<feature type="transmembrane region" description="Helical" evidence="10">
    <location>
        <begin position="6"/>
        <end position="28"/>
    </location>
</feature>
<keyword evidence="4 10" id="KW-1133">Transmembrane helix</keyword>
<reference evidence="11" key="2">
    <citation type="submission" date="2023-05" db="EMBL/GenBank/DDBJ databases">
        <authorList>
            <consortium name="Lawrence Berkeley National Laboratory"/>
            <person name="Steindorff A."/>
            <person name="Hensen N."/>
            <person name="Bonometti L."/>
            <person name="Westerberg I."/>
            <person name="Brannstrom I.O."/>
            <person name="Guillou S."/>
            <person name="Cros-Aarteil S."/>
            <person name="Calhoun S."/>
            <person name="Haridas S."/>
            <person name="Kuo A."/>
            <person name="Mondo S."/>
            <person name="Pangilinan J."/>
            <person name="Riley R."/>
            <person name="Labutti K."/>
            <person name="Andreopoulos B."/>
            <person name="Lipzen A."/>
            <person name="Chen C."/>
            <person name="Yanf M."/>
            <person name="Daum C."/>
            <person name="Ng V."/>
            <person name="Clum A."/>
            <person name="Ohm R."/>
            <person name="Martin F."/>
            <person name="Silar P."/>
            <person name="Natvig D."/>
            <person name="Lalanne C."/>
            <person name="Gautier V."/>
            <person name="Ament-Velasquez S.L."/>
            <person name="Kruys A."/>
            <person name="Hutchinson M.I."/>
            <person name="Powell A.J."/>
            <person name="Barry K."/>
            <person name="Miller A.N."/>
            <person name="Grigoriev I.V."/>
            <person name="Debuchy R."/>
            <person name="Gladieux P."/>
            <person name="Thoren M.H."/>
            <person name="Johannesson H."/>
        </authorList>
    </citation>
    <scope>NUCLEOTIDE SEQUENCE</scope>
    <source>
        <strain evidence="11">PSN293</strain>
    </source>
</reference>
<comment type="caution">
    <text evidence="11">The sequence shown here is derived from an EMBL/GenBank/DDBJ whole genome shotgun (WGS) entry which is preliminary data.</text>
</comment>
<dbReference type="EMBL" id="MU858103">
    <property type="protein sequence ID" value="KAK4213840.1"/>
    <property type="molecule type" value="Genomic_DNA"/>
</dbReference>
<evidence type="ECO:0000256" key="10">
    <source>
        <dbReference type="SAM" id="Phobius"/>
    </source>
</evidence>
<evidence type="ECO:0000256" key="1">
    <source>
        <dbReference type="ARBA" id="ARBA00004167"/>
    </source>
</evidence>
<gene>
    <name evidence="11" type="ORF">QBC37DRAFT_422445</name>
</gene>
<protein>
    <submittedName>
        <fullName evidence="11">Uncharacterized protein</fullName>
    </submittedName>
</protein>
<evidence type="ECO:0000256" key="6">
    <source>
        <dbReference type="ARBA" id="ARBA00023136"/>
    </source>
</evidence>
<evidence type="ECO:0000256" key="7">
    <source>
        <dbReference type="ARBA" id="ARBA00023180"/>
    </source>
</evidence>
<keyword evidence="7" id="KW-0325">Glycoprotein</keyword>
<sequence length="273" mass="30618">MAVSTILRTSLIACLSSAITMSIFLFLLRPGSNNIVTNVVDRVRTSPETLLPSSPTETACTTQAIKTPYKTFPKKFLGDPWKSDPYDLKGDETSNIYQSGEMNLTKDSWWDRLITPNGGFLLVQDEAEDEPLGFGVSMFHQLHCLKMIRSHFLEGMQNDENGVPEKTQTTTSEQDEEDEEEKQLEEKLRKSERVHLLHCFEYIAQAILCAADDALEASQPTDAGNGEQVNGVNGENEIHQCRDASMVYRFVANSREKPVRTSEVGRYSVFGNL</sequence>
<organism evidence="11 12">
    <name type="scientific">Rhypophila decipiens</name>
    <dbReference type="NCBI Taxonomy" id="261697"/>
    <lineage>
        <taxon>Eukaryota</taxon>
        <taxon>Fungi</taxon>
        <taxon>Dikarya</taxon>
        <taxon>Ascomycota</taxon>
        <taxon>Pezizomycotina</taxon>
        <taxon>Sordariomycetes</taxon>
        <taxon>Sordariomycetidae</taxon>
        <taxon>Sordariales</taxon>
        <taxon>Naviculisporaceae</taxon>
        <taxon>Rhypophila</taxon>
    </lineage>
</organism>
<name>A0AAN6Y8E7_9PEZI</name>
<feature type="compositionally biased region" description="Acidic residues" evidence="9">
    <location>
        <begin position="173"/>
        <end position="183"/>
    </location>
</feature>
<feature type="region of interest" description="Disordered" evidence="9">
    <location>
        <begin position="157"/>
        <end position="183"/>
    </location>
</feature>
<reference evidence="11" key="1">
    <citation type="journal article" date="2023" name="Mol. Phylogenet. Evol.">
        <title>Genome-scale phylogeny and comparative genomics of the fungal order Sordariales.</title>
        <authorList>
            <person name="Hensen N."/>
            <person name="Bonometti L."/>
            <person name="Westerberg I."/>
            <person name="Brannstrom I.O."/>
            <person name="Guillou S."/>
            <person name="Cros-Aarteil S."/>
            <person name="Calhoun S."/>
            <person name="Haridas S."/>
            <person name="Kuo A."/>
            <person name="Mondo S."/>
            <person name="Pangilinan J."/>
            <person name="Riley R."/>
            <person name="LaButti K."/>
            <person name="Andreopoulos B."/>
            <person name="Lipzen A."/>
            <person name="Chen C."/>
            <person name="Yan M."/>
            <person name="Daum C."/>
            <person name="Ng V."/>
            <person name="Clum A."/>
            <person name="Steindorff A."/>
            <person name="Ohm R.A."/>
            <person name="Martin F."/>
            <person name="Silar P."/>
            <person name="Natvig D.O."/>
            <person name="Lalanne C."/>
            <person name="Gautier V."/>
            <person name="Ament-Velasquez S.L."/>
            <person name="Kruys A."/>
            <person name="Hutchinson M.I."/>
            <person name="Powell A.J."/>
            <person name="Barry K."/>
            <person name="Miller A.N."/>
            <person name="Grigoriev I.V."/>
            <person name="Debuchy R."/>
            <person name="Gladieux P."/>
            <person name="Hiltunen Thoren M."/>
            <person name="Johannesson H."/>
        </authorList>
    </citation>
    <scope>NUCLEOTIDE SEQUENCE</scope>
    <source>
        <strain evidence="11">PSN293</strain>
    </source>
</reference>
<keyword evidence="12" id="KW-1185">Reference proteome</keyword>
<dbReference type="AlphaFoldDB" id="A0AAN6Y8E7"/>
<feature type="non-terminal residue" evidence="11">
    <location>
        <position position="273"/>
    </location>
</feature>
<keyword evidence="5" id="KW-0843">Virulence</keyword>